<dbReference type="AlphaFoldDB" id="A0A5C8FUN8"/>
<keyword evidence="3" id="KW-0808">Transferase</keyword>
<proteinExistence type="predicted"/>
<evidence type="ECO:0000313" key="4">
    <source>
        <dbReference type="Proteomes" id="UP000322307"/>
    </source>
</evidence>
<dbReference type="EMBL" id="SAYE01000001">
    <property type="protein sequence ID" value="TXJ53310.1"/>
    <property type="molecule type" value="Genomic_DNA"/>
</dbReference>
<feature type="domain" description="Polysaccharide pyruvyl transferase" evidence="2">
    <location>
        <begin position="18"/>
        <end position="57"/>
    </location>
</feature>
<evidence type="ECO:0000313" key="3">
    <source>
        <dbReference type="EMBL" id="TXJ53310.1"/>
    </source>
</evidence>
<comment type="caution">
    <text evidence="3">The sequence shown here is derived from an EMBL/GenBank/DDBJ whole genome shotgun (WGS) entry which is preliminary data.</text>
</comment>
<dbReference type="InterPro" id="IPR007345">
    <property type="entry name" value="Polysacch_pyruvyl_Trfase"/>
</dbReference>
<dbReference type="GO" id="GO:0016740">
    <property type="term" value="F:transferase activity"/>
    <property type="evidence" value="ECO:0007669"/>
    <property type="project" value="UniProtKB-KW"/>
</dbReference>
<keyword evidence="1" id="KW-0175">Coiled coil</keyword>
<evidence type="ECO:0000256" key="1">
    <source>
        <dbReference type="SAM" id="Coils"/>
    </source>
</evidence>
<protein>
    <submittedName>
        <fullName evidence="3">Polysaccharide pyruvyl transferase family protein</fullName>
    </submittedName>
</protein>
<sequence length="238" mass="28624">MANKLNLETIDAGSINFFREVEDFLYIIKNADFVITDSFHGACFSTIFKKQFISFLNKGRGESRYALFEELKLKDRIINNLEELKNKKDLFEKIDYTKTFEIIKTEKERAIFWLKNALENKRDKKITPQLSMTEYLIYENDSLDLKLKSANNDIINLQNRNLDLQNNIYELNNNLRKEINEKSNWIKLFGIYNTKDYLMFYLFGIKISFKMNDNRVNKLAWWIPVRKWRDGFRDKFLI</sequence>
<evidence type="ECO:0000259" key="2">
    <source>
        <dbReference type="Pfam" id="PF04230"/>
    </source>
</evidence>
<name>A0A5C8FUN8_9SPIR</name>
<accession>A0A5C8FUN8</accession>
<dbReference type="Proteomes" id="UP000322307">
    <property type="component" value="Unassembled WGS sequence"/>
</dbReference>
<gene>
    <name evidence="3" type="ORF">EPJ84_00295</name>
</gene>
<reference evidence="3 4" key="1">
    <citation type="journal article" date="1992" name="Lakartidningen">
        <title>[Penicillin V and not amoxicillin is the first choice preparation in acute otitis].</title>
        <authorList>
            <person name="Kamme C."/>
            <person name="Lundgren K."/>
            <person name="Prellner K."/>
        </authorList>
    </citation>
    <scope>NUCLEOTIDE SEQUENCE [LARGE SCALE GENOMIC DNA]</scope>
    <source>
        <strain evidence="3 4">PC3939II</strain>
    </source>
</reference>
<feature type="coiled-coil region" evidence="1">
    <location>
        <begin position="140"/>
        <end position="181"/>
    </location>
</feature>
<dbReference type="Pfam" id="PF04230">
    <property type="entry name" value="PS_pyruv_trans"/>
    <property type="match status" value="1"/>
</dbReference>
<organism evidence="3 4">
    <name type="scientific">Brachyspira aalborgi</name>
    <dbReference type="NCBI Taxonomy" id="29522"/>
    <lineage>
        <taxon>Bacteria</taxon>
        <taxon>Pseudomonadati</taxon>
        <taxon>Spirochaetota</taxon>
        <taxon>Spirochaetia</taxon>
        <taxon>Brachyspirales</taxon>
        <taxon>Brachyspiraceae</taxon>
        <taxon>Brachyspira</taxon>
    </lineage>
</organism>